<evidence type="ECO:0008006" key="10">
    <source>
        <dbReference type="Google" id="ProtNLM"/>
    </source>
</evidence>
<accession>A0A835NR73</accession>
<proteinExistence type="inferred from homology"/>
<dbReference type="Pfam" id="PF25807">
    <property type="entry name" value="Clarin-2"/>
    <property type="match status" value="1"/>
</dbReference>
<feature type="transmembrane region" description="Helical" evidence="6">
    <location>
        <begin position="29"/>
        <end position="50"/>
    </location>
</feature>
<dbReference type="GO" id="GO:0007605">
    <property type="term" value="P:sensory perception of sound"/>
    <property type="evidence" value="ECO:0007669"/>
    <property type="project" value="UniProtKB-ARBA"/>
</dbReference>
<dbReference type="PANTHER" id="PTHR31548">
    <property type="entry name" value="CLARIN"/>
    <property type="match status" value="1"/>
</dbReference>
<evidence type="ECO:0000256" key="5">
    <source>
        <dbReference type="ARBA" id="ARBA00023136"/>
    </source>
</evidence>
<dbReference type="Proteomes" id="UP000618051">
    <property type="component" value="Unassembled WGS sequence"/>
</dbReference>
<evidence type="ECO:0000256" key="2">
    <source>
        <dbReference type="ARBA" id="ARBA00005787"/>
    </source>
</evidence>
<comment type="subcellular location">
    <subcellularLocation>
        <location evidence="1">Membrane</location>
        <topology evidence="1">Multi-pass membrane protein</topology>
    </subcellularLocation>
</comment>
<reference evidence="7" key="1">
    <citation type="submission" date="2020-10" db="EMBL/GenBank/DDBJ databases">
        <title>Feather gene expression reveals the developmental basis of iridescence in African starlings.</title>
        <authorList>
            <person name="Rubenstein D.R."/>
        </authorList>
    </citation>
    <scope>NUCLEOTIDE SEQUENCE</scope>
    <source>
        <strain evidence="7">SS15</strain>
        <tissue evidence="7">Liver</tissue>
    </source>
</reference>
<feature type="transmembrane region" description="Helical" evidence="6">
    <location>
        <begin position="144"/>
        <end position="168"/>
    </location>
</feature>
<dbReference type="GO" id="GO:0016020">
    <property type="term" value="C:membrane"/>
    <property type="evidence" value="ECO:0007669"/>
    <property type="project" value="UniProtKB-SubCell"/>
</dbReference>
<organism evidence="7">
    <name type="scientific">Lamprotornis superbus</name>
    <dbReference type="NCBI Taxonomy" id="245042"/>
    <lineage>
        <taxon>Eukaryota</taxon>
        <taxon>Metazoa</taxon>
        <taxon>Chordata</taxon>
        <taxon>Craniata</taxon>
        <taxon>Vertebrata</taxon>
        <taxon>Euteleostomi</taxon>
        <taxon>Archelosauria</taxon>
        <taxon>Archosauria</taxon>
        <taxon>Dinosauria</taxon>
        <taxon>Saurischia</taxon>
        <taxon>Theropoda</taxon>
        <taxon>Coelurosauria</taxon>
        <taxon>Aves</taxon>
        <taxon>Neognathae</taxon>
        <taxon>Neoaves</taxon>
        <taxon>Telluraves</taxon>
        <taxon>Australaves</taxon>
        <taxon>Passeriformes</taxon>
        <taxon>Sturnidae</taxon>
        <taxon>Lamprotornis</taxon>
    </lineage>
</organism>
<reference evidence="8 9" key="2">
    <citation type="journal article" date="2021" name="J. Hered.">
        <title>Feather Gene Expression Elucidates the Developmental Basis of Plumage Iridescence in African Starlings.</title>
        <authorList>
            <person name="Rubenstein D.R."/>
            <person name="Corvelo A."/>
            <person name="MacManes M.D."/>
            <person name="Maia R."/>
            <person name="Narzisi G."/>
            <person name="Rousaki A."/>
            <person name="Vandenabeele P."/>
            <person name="Shawkey M.D."/>
            <person name="Solomon J."/>
        </authorList>
    </citation>
    <scope>NUCLEOTIDE SEQUENCE [LARGE SCALE GENOMIC DNA]</scope>
    <source>
        <strain evidence="8">SS15</strain>
    </source>
</reference>
<feature type="transmembrane region" description="Helical" evidence="6">
    <location>
        <begin position="112"/>
        <end position="132"/>
    </location>
</feature>
<gene>
    <name evidence="8" type="ORF">IHE44_0001379</name>
    <name evidence="7" type="ORF">IHE44_014156</name>
</gene>
<evidence type="ECO:0000256" key="1">
    <source>
        <dbReference type="ARBA" id="ARBA00004141"/>
    </source>
</evidence>
<dbReference type="PANTHER" id="PTHR31548:SF3">
    <property type="entry name" value="CLARIN-3"/>
    <property type="match status" value="1"/>
</dbReference>
<evidence type="ECO:0000313" key="9">
    <source>
        <dbReference type="Proteomes" id="UP000618051"/>
    </source>
</evidence>
<dbReference type="EMBL" id="JADDUC020000010">
    <property type="protein sequence ID" value="KAI1236105.1"/>
    <property type="molecule type" value="Genomic_DNA"/>
</dbReference>
<evidence type="ECO:0000256" key="3">
    <source>
        <dbReference type="ARBA" id="ARBA00022692"/>
    </source>
</evidence>
<reference evidence="8" key="3">
    <citation type="submission" date="2022-01" db="EMBL/GenBank/DDBJ databases">
        <authorList>
            <person name="Rubenstein D.R."/>
        </authorList>
    </citation>
    <scope>NUCLEOTIDE SEQUENCE</scope>
    <source>
        <strain evidence="8">SS15</strain>
        <tissue evidence="8">Liver</tissue>
    </source>
</reference>
<keyword evidence="9" id="KW-1185">Reference proteome</keyword>
<evidence type="ECO:0000256" key="6">
    <source>
        <dbReference type="SAM" id="Phobius"/>
    </source>
</evidence>
<feature type="transmembrane region" description="Helical" evidence="6">
    <location>
        <begin position="202"/>
        <end position="224"/>
    </location>
</feature>
<protein>
    <recommendedName>
        <fullName evidence="10">Clarin 3</fullName>
    </recommendedName>
</protein>
<comment type="caution">
    <text evidence="7">The sequence shown here is derived from an EMBL/GenBank/DDBJ whole genome shotgun (WGS) entry which is preliminary data.</text>
</comment>
<comment type="similarity">
    <text evidence="2">Belongs to the clarin family.</text>
</comment>
<dbReference type="AlphaFoldDB" id="A0A835NR73"/>
<dbReference type="InterPro" id="IPR026748">
    <property type="entry name" value="Clarin"/>
</dbReference>
<dbReference type="OrthoDB" id="9450082at2759"/>
<keyword evidence="3 6" id="KW-0812">Transmembrane</keyword>
<evidence type="ECO:0000313" key="8">
    <source>
        <dbReference type="EMBL" id="KAI1236105.1"/>
    </source>
</evidence>
<keyword evidence="5 6" id="KW-0472">Membrane</keyword>
<name>A0A835NR73_9PASS</name>
<sequence>MFKKYPIYQNDFVCSDSAEEESPSWKKTCMFASSFCTCVCSFVLICVVLATPQWVSSQVRFSGTISNVTISLRYGLFTATCEQFVEAGIQVMENTFQVTDALGSGSSRSLNIATIVVLVLALLSSLLSSGFTCTNAVSNPYQTFLGAVGVYTWNSVCGVLILLAMILFPVNVEANRLSEDLARGGCSTPLQTPLGSKHNYGYSYWIMLLILFLNIASLTIIYFYDHARYSKKKEQERPIENAPKDVILF</sequence>
<dbReference type="EMBL" id="JADDUC010000083">
    <property type="protein sequence ID" value="KAG0119564.1"/>
    <property type="molecule type" value="Genomic_DNA"/>
</dbReference>
<dbReference type="Gene3D" id="1.20.140.150">
    <property type="match status" value="1"/>
</dbReference>
<evidence type="ECO:0000313" key="7">
    <source>
        <dbReference type="EMBL" id="KAG0119564.1"/>
    </source>
</evidence>
<keyword evidence="4 6" id="KW-1133">Transmembrane helix</keyword>
<evidence type="ECO:0000256" key="4">
    <source>
        <dbReference type="ARBA" id="ARBA00022989"/>
    </source>
</evidence>